<dbReference type="EMBL" id="CP031423">
    <property type="protein sequence ID" value="AZS36779.1"/>
    <property type="molecule type" value="Genomic_DNA"/>
</dbReference>
<evidence type="ECO:0000256" key="2">
    <source>
        <dbReference type="SAM" id="Phobius"/>
    </source>
</evidence>
<evidence type="ECO:0000313" key="3">
    <source>
        <dbReference type="EMBL" id="AZS36779.1"/>
    </source>
</evidence>
<name>A0A3Q9J0R2_9MICO</name>
<keyword evidence="4" id="KW-1185">Reference proteome</keyword>
<dbReference type="AlphaFoldDB" id="A0A3Q9J0R2"/>
<evidence type="ECO:0000256" key="1">
    <source>
        <dbReference type="SAM" id="MobiDB-lite"/>
    </source>
</evidence>
<organism evidence="3 4">
    <name type="scientific">Microbacterium lemovicicum</name>
    <dbReference type="NCBI Taxonomy" id="1072463"/>
    <lineage>
        <taxon>Bacteria</taxon>
        <taxon>Bacillati</taxon>
        <taxon>Actinomycetota</taxon>
        <taxon>Actinomycetes</taxon>
        <taxon>Micrococcales</taxon>
        <taxon>Microbacteriaceae</taxon>
        <taxon>Microbacterium</taxon>
    </lineage>
</organism>
<evidence type="ECO:0000313" key="4">
    <source>
        <dbReference type="Proteomes" id="UP000276888"/>
    </source>
</evidence>
<keyword evidence="2" id="KW-1133">Transmembrane helix</keyword>
<accession>A0A3Q9J0R2</accession>
<feature type="compositionally biased region" description="Low complexity" evidence="1">
    <location>
        <begin position="74"/>
        <end position="87"/>
    </location>
</feature>
<evidence type="ECO:0008006" key="5">
    <source>
        <dbReference type="Google" id="ProtNLM"/>
    </source>
</evidence>
<sequence>MTTSGGRERGTRAERERARLYTARLSFHDGLIRRRRRDNLLFGIIGGLVILGIAGLQTAYYVSGPGVPPPVESPAPSATVPAEDAPAPTEPVPTDAPVPTEVPDPAATPTTAP</sequence>
<dbReference type="Proteomes" id="UP000276888">
    <property type="component" value="Chromosome"/>
</dbReference>
<dbReference type="RefSeq" id="WP_127095445.1">
    <property type="nucleotide sequence ID" value="NZ_CP031423.1"/>
</dbReference>
<feature type="compositionally biased region" description="Pro residues" evidence="1">
    <location>
        <begin position="88"/>
        <end position="102"/>
    </location>
</feature>
<reference evidence="3 4" key="1">
    <citation type="submission" date="2018-08" db="EMBL/GenBank/DDBJ databases">
        <title>Microbacterium lemovicicum sp. nov., a bacterium isolated from a natural uranium-rich soil.</title>
        <authorList>
            <person name="ORTET P."/>
        </authorList>
    </citation>
    <scope>NUCLEOTIDE SEQUENCE [LARGE SCALE GENOMIC DNA]</scope>
    <source>
        <strain evidence="3 4">Viu22</strain>
    </source>
</reference>
<proteinExistence type="predicted"/>
<dbReference type="KEGG" id="mlv:CVS47_01388"/>
<gene>
    <name evidence="3" type="ORF">CVS47_01388</name>
</gene>
<feature type="transmembrane region" description="Helical" evidence="2">
    <location>
        <begin position="40"/>
        <end position="62"/>
    </location>
</feature>
<keyword evidence="2" id="KW-0812">Transmembrane</keyword>
<feature type="compositionally biased region" description="Low complexity" evidence="1">
    <location>
        <begin position="103"/>
        <end position="113"/>
    </location>
</feature>
<keyword evidence="2" id="KW-0472">Membrane</keyword>
<feature type="region of interest" description="Disordered" evidence="1">
    <location>
        <begin position="65"/>
        <end position="113"/>
    </location>
</feature>
<protein>
    <recommendedName>
        <fullName evidence="5">Dioxygenase</fullName>
    </recommendedName>
</protein>